<dbReference type="KEGG" id="nlo:107224030"/>
<protein>
    <submittedName>
        <fullName evidence="7">Transferase CAF17 homolog, mitochondrial</fullName>
    </submittedName>
</protein>
<keyword evidence="7" id="KW-0808">Transferase</keyword>
<dbReference type="GeneID" id="107224030"/>
<evidence type="ECO:0000256" key="3">
    <source>
        <dbReference type="ARBA" id="ARBA00023128"/>
    </source>
</evidence>
<dbReference type="PANTHER" id="PTHR22602">
    <property type="entry name" value="TRANSFERASE CAF17, MITOCHONDRIAL-RELATED"/>
    <property type="match status" value="1"/>
</dbReference>
<dbReference type="InterPro" id="IPR017703">
    <property type="entry name" value="YgfZ/GCV_T_CS"/>
</dbReference>
<dbReference type="PANTHER" id="PTHR22602:SF0">
    <property type="entry name" value="TRANSFERASE CAF17, MITOCHONDRIAL-RELATED"/>
    <property type="match status" value="1"/>
</dbReference>
<proteinExistence type="predicted"/>
<feature type="domain" description="CAF17 C-terminal" evidence="5">
    <location>
        <begin position="280"/>
        <end position="353"/>
    </location>
</feature>
<evidence type="ECO:0000256" key="1">
    <source>
        <dbReference type="ARBA" id="ARBA00004173"/>
    </source>
</evidence>
<dbReference type="InterPro" id="IPR006222">
    <property type="entry name" value="GCVT_N"/>
</dbReference>
<organism evidence="7">
    <name type="scientific">Neodiprion lecontei</name>
    <name type="common">Redheaded pine sawfly</name>
    <dbReference type="NCBI Taxonomy" id="441921"/>
    <lineage>
        <taxon>Eukaryota</taxon>
        <taxon>Metazoa</taxon>
        <taxon>Ecdysozoa</taxon>
        <taxon>Arthropoda</taxon>
        <taxon>Hexapoda</taxon>
        <taxon>Insecta</taxon>
        <taxon>Pterygota</taxon>
        <taxon>Neoptera</taxon>
        <taxon>Endopterygota</taxon>
        <taxon>Hymenoptera</taxon>
        <taxon>Tenthredinoidea</taxon>
        <taxon>Diprionidae</taxon>
        <taxon>Diprioninae</taxon>
        <taxon>Neodiprion</taxon>
    </lineage>
</organism>
<dbReference type="Pfam" id="PF01571">
    <property type="entry name" value="GCV_T"/>
    <property type="match status" value="1"/>
</dbReference>
<dbReference type="NCBIfam" id="TIGR03317">
    <property type="entry name" value="ygfZ_signature"/>
    <property type="match status" value="1"/>
</dbReference>
<keyword evidence="6" id="KW-1185">Reference proteome</keyword>
<sequence>MFKLRPSRLRLAANMTRSNSTNPTSKVIEHLSKRSLLRVSGTESSSFLQGLITNDMRHLDEGKASMYTMFLNTKGRVMFDAILYRTHEIGVYLLECDSRALMSVQKHLKLYRVRRKIDIDDLSNEMKVWALFDPDKASIESWNAGANITKKIKLEGQIFPCDSLVDIVDTSSSKVIENIRIYPDPRFSGLGFRILSDLGTQTGDIVARVDPDTVESKEVSTGYRSLIYKLGIGEGCDDLPPGKALPLESNCDYLHGVSFHKGCYIGQELTARTYHTGVVRKRLMPITLESSPPEPIEYDESITDESEKSIGKLRGHVNENGLGLVRIAEALTAQSLRISGLKGKALKPVWWPQEAPKESASIGKSD</sequence>
<keyword evidence="2" id="KW-0809">Transit peptide</keyword>
<evidence type="ECO:0000259" key="4">
    <source>
        <dbReference type="Pfam" id="PF01571"/>
    </source>
</evidence>
<dbReference type="RefSeq" id="XP_015519420.2">
    <property type="nucleotide sequence ID" value="XM_015663934.2"/>
</dbReference>
<evidence type="ECO:0000259" key="5">
    <source>
        <dbReference type="Pfam" id="PF25455"/>
    </source>
</evidence>
<evidence type="ECO:0000313" key="6">
    <source>
        <dbReference type="Proteomes" id="UP000829291"/>
    </source>
</evidence>
<name>A0A6J0BYK7_NEOLC</name>
<dbReference type="InterPro" id="IPR045179">
    <property type="entry name" value="YgfZ/GcvT"/>
</dbReference>
<dbReference type="AlphaFoldDB" id="A0A6J0BYK7"/>
<keyword evidence="3" id="KW-0496">Mitochondrion</keyword>
<evidence type="ECO:0000313" key="7">
    <source>
        <dbReference type="RefSeq" id="XP_015519420.2"/>
    </source>
</evidence>
<accession>A0A6J0BYK7</accession>
<dbReference type="OrthoDB" id="191995at2759"/>
<dbReference type="SUPFAM" id="SSF103025">
    <property type="entry name" value="Folate-binding domain"/>
    <property type="match status" value="1"/>
</dbReference>
<dbReference type="Gene3D" id="3.30.1360.120">
    <property type="entry name" value="Probable tRNA modification gtpase trme, domain 1"/>
    <property type="match status" value="1"/>
</dbReference>
<dbReference type="Pfam" id="PF25455">
    <property type="entry name" value="Beta-barrel_CAF17_C"/>
    <property type="match status" value="1"/>
</dbReference>
<comment type="subcellular location">
    <subcellularLocation>
        <location evidence="1">Mitochondrion</location>
    </subcellularLocation>
</comment>
<evidence type="ECO:0000256" key="2">
    <source>
        <dbReference type="ARBA" id="ARBA00022946"/>
    </source>
</evidence>
<reference evidence="7" key="1">
    <citation type="submission" date="2025-08" db="UniProtKB">
        <authorList>
            <consortium name="RefSeq"/>
        </authorList>
    </citation>
    <scope>IDENTIFICATION</scope>
    <source>
        <tissue evidence="7">Thorax and Abdomen</tissue>
    </source>
</reference>
<gene>
    <name evidence="7" type="primary">LOC107224030</name>
</gene>
<dbReference type="InterPro" id="IPR057460">
    <property type="entry name" value="CAF17_C"/>
</dbReference>
<dbReference type="InterPro" id="IPR027266">
    <property type="entry name" value="TrmE/GcvT-like"/>
</dbReference>
<dbReference type="Proteomes" id="UP000829291">
    <property type="component" value="Chromosome 4"/>
</dbReference>
<dbReference type="GO" id="GO:0016740">
    <property type="term" value="F:transferase activity"/>
    <property type="evidence" value="ECO:0007669"/>
    <property type="project" value="UniProtKB-KW"/>
</dbReference>
<feature type="domain" description="GCVT N-terminal" evidence="4">
    <location>
        <begin position="37"/>
        <end position="134"/>
    </location>
</feature>